<dbReference type="VEuPathDB" id="VectorBase:GAUT051411"/>
<protein>
    <submittedName>
        <fullName evidence="2">Uncharacterized protein</fullName>
    </submittedName>
</protein>
<sequence length="112" mass="12017">MYVSNSNNGKIRNSTGCHDGSNRETLSILSLSGGESGPIDLDIEAVDLTQKPRSGNQNIIIDLPPIQPTMTDNPNGHDDSVILLSEINDTIATVGPQRSNRSRQCGIKATMK</sequence>
<proteinExistence type="predicted"/>
<accession>A0A1A9VY50</accession>
<name>A0A1A9VY50_GLOAU</name>
<dbReference type="AlphaFoldDB" id="A0A1A9VY50"/>
<keyword evidence="3" id="KW-1185">Reference proteome</keyword>
<dbReference type="EnsemblMetazoa" id="GAUT051411-RA">
    <property type="protein sequence ID" value="GAUT051411-PA"/>
    <property type="gene ID" value="GAUT051411"/>
</dbReference>
<feature type="region of interest" description="Disordered" evidence="1">
    <location>
        <begin position="1"/>
        <end position="23"/>
    </location>
</feature>
<evidence type="ECO:0000256" key="1">
    <source>
        <dbReference type="SAM" id="MobiDB-lite"/>
    </source>
</evidence>
<evidence type="ECO:0000313" key="2">
    <source>
        <dbReference type="EnsemblMetazoa" id="GAUT051411-PA"/>
    </source>
</evidence>
<reference evidence="2" key="1">
    <citation type="submission" date="2020-05" db="UniProtKB">
        <authorList>
            <consortium name="EnsemblMetazoa"/>
        </authorList>
    </citation>
    <scope>IDENTIFICATION</scope>
    <source>
        <strain evidence="2">TTRI</strain>
    </source>
</reference>
<feature type="region of interest" description="Disordered" evidence="1">
    <location>
        <begin position="55"/>
        <end position="79"/>
    </location>
</feature>
<feature type="compositionally biased region" description="Polar residues" evidence="1">
    <location>
        <begin position="1"/>
        <end position="16"/>
    </location>
</feature>
<evidence type="ECO:0000313" key="3">
    <source>
        <dbReference type="Proteomes" id="UP000078200"/>
    </source>
</evidence>
<organism evidence="2 3">
    <name type="scientific">Glossina austeni</name>
    <name type="common">Savannah tsetse fly</name>
    <dbReference type="NCBI Taxonomy" id="7395"/>
    <lineage>
        <taxon>Eukaryota</taxon>
        <taxon>Metazoa</taxon>
        <taxon>Ecdysozoa</taxon>
        <taxon>Arthropoda</taxon>
        <taxon>Hexapoda</taxon>
        <taxon>Insecta</taxon>
        <taxon>Pterygota</taxon>
        <taxon>Neoptera</taxon>
        <taxon>Endopterygota</taxon>
        <taxon>Diptera</taxon>
        <taxon>Brachycera</taxon>
        <taxon>Muscomorpha</taxon>
        <taxon>Hippoboscoidea</taxon>
        <taxon>Glossinidae</taxon>
        <taxon>Glossina</taxon>
    </lineage>
</organism>
<dbReference type="Proteomes" id="UP000078200">
    <property type="component" value="Unassembled WGS sequence"/>
</dbReference>